<dbReference type="GO" id="GO:0042391">
    <property type="term" value="P:regulation of membrane potential"/>
    <property type="evidence" value="ECO:0007669"/>
    <property type="project" value="TreeGrafter"/>
</dbReference>
<evidence type="ECO:0000256" key="6">
    <source>
        <dbReference type="SAM" id="Phobius"/>
    </source>
</evidence>
<protein>
    <submittedName>
        <fullName evidence="8">Voltage-gated ion channel superfamily</fullName>
    </submittedName>
</protein>
<dbReference type="PANTHER" id="PTHR10217:SF435">
    <property type="entry name" value="POTASSIUM VOLTAGE-GATED CHANNEL PROTEIN EAG"/>
    <property type="match status" value="1"/>
</dbReference>
<feature type="transmembrane region" description="Helical" evidence="6">
    <location>
        <begin position="384"/>
        <end position="408"/>
    </location>
</feature>
<dbReference type="PRINTS" id="PR01463">
    <property type="entry name" value="EAGCHANLFMLY"/>
</dbReference>
<dbReference type="Gene3D" id="1.10.287.70">
    <property type="match status" value="1"/>
</dbReference>
<accession>A0A0M0JSQ0</accession>
<comment type="subcellular location">
    <subcellularLocation>
        <location evidence="1">Membrane</location>
        <topology evidence="1">Multi-pass membrane protein</topology>
    </subcellularLocation>
</comment>
<dbReference type="SUPFAM" id="SSF51206">
    <property type="entry name" value="cAMP-binding domain-like"/>
    <property type="match status" value="1"/>
</dbReference>
<dbReference type="InterPro" id="IPR018490">
    <property type="entry name" value="cNMP-bd_dom_sf"/>
</dbReference>
<dbReference type="GO" id="GO:0005249">
    <property type="term" value="F:voltage-gated potassium channel activity"/>
    <property type="evidence" value="ECO:0007669"/>
    <property type="project" value="InterPro"/>
</dbReference>
<dbReference type="GO" id="GO:0005886">
    <property type="term" value="C:plasma membrane"/>
    <property type="evidence" value="ECO:0007669"/>
    <property type="project" value="TreeGrafter"/>
</dbReference>
<evidence type="ECO:0000256" key="1">
    <source>
        <dbReference type="ARBA" id="ARBA00004141"/>
    </source>
</evidence>
<dbReference type="Gene3D" id="1.10.287.630">
    <property type="entry name" value="Helix hairpin bin"/>
    <property type="match status" value="1"/>
</dbReference>
<name>A0A0M0JSQ0_9EUKA</name>
<organism evidence="8 9">
    <name type="scientific">Chrysochromulina tobinii</name>
    <dbReference type="NCBI Taxonomy" id="1460289"/>
    <lineage>
        <taxon>Eukaryota</taxon>
        <taxon>Haptista</taxon>
        <taxon>Haptophyta</taxon>
        <taxon>Prymnesiophyceae</taxon>
        <taxon>Prymnesiales</taxon>
        <taxon>Chrysochromulinaceae</taxon>
        <taxon>Chrysochromulina</taxon>
    </lineage>
</organism>
<feature type="transmembrane region" description="Helical" evidence="6">
    <location>
        <begin position="157"/>
        <end position="178"/>
    </location>
</feature>
<feature type="domain" description="Ion transport" evidence="7">
    <location>
        <begin position="121"/>
        <end position="402"/>
    </location>
</feature>
<feature type="transmembrane region" description="Helical" evidence="6">
    <location>
        <begin position="118"/>
        <end position="137"/>
    </location>
</feature>
<comment type="caution">
    <text evidence="8">The sequence shown here is derived from an EMBL/GenBank/DDBJ whole genome shotgun (WGS) entry which is preliminary data.</text>
</comment>
<evidence type="ECO:0000256" key="4">
    <source>
        <dbReference type="ARBA" id="ARBA00023136"/>
    </source>
</evidence>
<keyword evidence="3 6" id="KW-1133">Transmembrane helix</keyword>
<dbReference type="InterPro" id="IPR050818">
    <property type="entry name" value="KCNH_animal-type"/>
</dbReference>
<dbReference type="InterPro" id="IPR005821">
    <property type="entry name" value="Ion_trans_dom"/>
</dbReference>
<evidence type="ECO:0000313" key="9">
    <source>
        <dbReference type="Proteomes" id="UP000037460"/>
    </source>
</evidence>
<feature type="transmembrane region" description="Helical" evidence="6">
    <location>
        <begin position="204"/>
        <end position="228"/>
    </location>
</feature>
<proteinExistence type="predicted"/>
<evidence type="ECO:0000256" key="2">
    <source>
        <dbReference type="ARBA" id="ARBA00022692"/>
    </source>
</evidence>
<evidence type="ECO:0000256" key="5">
    <source>
        <dbReference type="SAM" id="MobiDB-lite"/>
    </source>
</evidence>
<dbReference type="Proteomes" id="UP000037460">
    <property type="component" value="Unassembled WGS sequence"/>
</dbReference>
<sequence length="735" mass="82807">MAHRDLAAPNVLVPAPSAAADVLTEAENGNRARTDLSNSKPLPQQAAPAGSSSLQVTCMEVPATLKRKSNSSRALKRMMTWNSIEVASELRVIRKVNFKRPQLLKKQFMIIDPRTSRFYTRWSWLTSFALIFTAIMTPVEVGFMDIPADRWADGLFITNRCVDIIFIFDSILQCFIMYPDTTRSKSSYQSPDGEHWVTDRRKIAWHYVASFWFIVDVLSIGVSLFDILAPTSGPLASVKGFRAIRALRLIKLIRLAGRLVNTSRIFKRWELKLSINYGVLSISMILLGLIYACHLFACVWGLQAYFDPLNSWLGPQQQGYCVEWDPTTPCPDGQRCDENGYSCLQPVTLYIRAFYFAVTTVTSTGYGDVAASKLNATENLVCAAILYIGAVCFAYIVGSFFGIVVSLAPERAQFRTDLTELNFHMAAENIPPEMQYRLREYMHLTVHLRQGATRVRLLQLLSPGLAGDFALRMNERWLKNVWWLEGIDVKQDRELHIMLCLELRAQVFPHKEPVPLGSLYVVSGRGRALYAGRVLALGNAFRTDEFLEAAGLRAGFPVIALSYLMTYSILGERLREIIRECPRRIRQVINKHQRNLTMQRTVVRAAEEECARRGVPFYGRPQYIYARVGNGNTLSLAAESGLTNDSMIASEVLKSSQREYMPHEARAHLSPKPSPPASPRLVPVTAPTLGGDRPPLVPLAKNAFERLLELKQMQDAGLISHEEFHGKRNQILDEL</sequence>
<dbReference type="SUPFAM" id="SSF81324">
    <property type="entry name" value="Voltage-gated potassium channels"/>
    <property type="match status" value="1"/>
</dbReference>
<feature type="region of interest" description="Disordered" evidence="5">
    <location>
        <begin position="28"/>
        <end position="53"/>
    </location>
</feature>
<dbReference type="InterPro" id="IPR003938">
    <property type="entry name" value="K_chnl_volt-dep_EAG/ELK/ERG"/>
</dbReference>
<evidence type="ECO:0000259" key="7">
    <source>
        <dbReference type="Pfam" id="PF00520"/>
    </source>
</evidence>
<reference evidence="9" key="1">
    <citation type="journal article" date="2015" name="PLoS Genet.">
        <title>Genome Sequence and Transcriptome Analyses of Chrysochromulina tobin: Metabolic Tools for Enhanced Algal Fitness in the Prominent Order Prymnesiales (Haptophyceae).</title>
        <authorList>
            <person name="Hovde B.T."/>
            <person name="Deodato C.R."/>
            <person name="Hunsperger H.M."/>
            <person name="Ryken S.A."/>
            <person name="Yost W."/>
            <person name="Jha R.K."/>
            <person name="Patterson J."/>
            <person name="Monnat R.J. Jr."/>
            <person name="Barlow S.B."/>
            <person name="Starkenburg S.R."/>
            <person name="Cattolico R.A."/>
        </authorList>
    </citation>
    <scope>NUCLEOTIDE SEQUENCE</scope>
    <source>
        <strain evidence="9">CCMP291</strain>
    </source>
</reference>
<dbReference type="Pfam" id="PF00520">
    <property type="entry name" value="Ion_trans"/>
    <property type="match status" value="1"/>
</dbReference>
<evidence type="ECO:0000256" key="3">
    <source>
        <dbReference type="ARBA" id="ARBA00022989"/>
    </source>
</evidence>
<evidence type="ECO:0000313" key="8">
    <source>
        <dbReference type="EMBL" id="KOO29614.1"/>
    </source>
</evidence>
<keyword evidence="4 6" id="KW-0472">Membrane</keyword>
<keyword evidence="2 6" id="KW-0812">Transmembrane</keyword>
<dbReference type="EMBL" id="JWZX01002388">
    <property type="protein sequence ID" value="KOO29614.1"/>
    <property type="molecule type" value="Genomic_DNA"/>
</dbReference>
<dbReference type="OrthoDB" id="426293at2759"/>
<dbReference type="AlphaFoldDB" id="A0A0M0JSQ0"/>
<feature type="transmembrane region" description="Helical" evidence="6">
    <location>
        <begin position="277"/>
        <end position="302"/>
    </location>
</feature>
<keyword evidence="9" id="KW-1185">Reference proteome</keyword>
<gene>
    <name evidence="8" type="ORF">Ctob_013501</name>
</gene>
<dbReference type="PANTHER" id="PTHR10217">
    <property type="entry name" value="VOLTAGE AND LIGAND GATED POTASSIUM CHANNEL"/>
    <property type="match status" value="1"/>
</dbReference>